<name>A0A1M5MLF2_9EURY</name>
<feature type="transmembrane region" description="Helical" evidence="1">
    <location>
        <begin position="54"/>
        <end position="75"/>
    </location>
</feature>
<proteinExistence type="predicted"/>
<keyword evidence="1" id="KW-1133">Transmembrane helix</keyword>
<dbReference type="AlphaFoldDB" id="A0A1M5MLF2"/>
<organism evidence="2 3">
    <name type="scientific">Halobaculum gomorrense</name>
    <dbReference type="NCBI Taxonomy" id="43928"/>
    <lineage>
        <taxon>Archaea</taxon>
        <taxon>Methanobacteriati</taxon>
        <taxon>Methanobacteriota</taxon>
        <taxon>Stenosarchaea group</taxon>
        <taxon>Halobacteria</taxon>
        <taxon>Halobacteriales</taxon>
        <taxon>Haloferacaceae</taxon>
        <taxon>Halobaculum</taxon>
    </lineage>
</organism>
<evidence type="ECO:0000256" key="1">
    <source>
        <dbReference type="SAM" id="Phobius"/>
    </source>
</evidence>
<evidence type="ECO:0000313" key="3">
    <source>
        <dbReference type="Proteomes" id="UP000184357"/>
    </source>
</evidence>
<reference evidence="2 3" key="1">
    <citation type="submission" date="2016-11" db="EMBL/GenBank/DDBJ databases">
        <authorList>
            <person name="Jaros S."/>
            <person name="Januszkiewicz K."/>
            <person name="Wedrychowicz H."/>
        </authorList>
    </citation>
    <scope>NUCLEOTIDE SEQUENCE [LARGE SCALE GENOMIC DNA]</scope>
    <source>
        <strain evidence="2 3">DSM 9297</strain>
    </source>
</reference>
<dbReference type="RefSeq" id="WP_073307341.1">
    <property type="nucleotide sequence ID" value="NZ_FQWV01000002.1"/>
</dbReference>
<accession>A0A1M5MLF2</accession>
<feature type="transmembrane region" description="Helical" evidence="1">
    <location>
        <begin position="12"/>
        <end position="33"/>
    </location>
</feature>
<keyword evidence="1" id="KW-0812">Transmembrane</keyword>
<dbReference type="EMBL" id="FQWV01000002">
    <property type="protein sequence ID" value="SHG78254.1"/>
    <property type="molecule type" value="Genomic_DNA"/>
</dbReference>
<feature type="transmembrane region" description="Helical" evidence="1">
    <location>
        <begin position="95"/>
        <end position="118"/>
    </location>
</feature>
<keyword evidence="1" id="KW-0472">Membrane</keyword>
<keyword evidence="3" id="KW-1185">Reference proteome</keyword>
<evidence type="ECO:0000313" key="2">
    <source>
        <dbReference type="EMBL" id="SHG78254.1"/>
    </source>
</evidence>
<dbReference type="Proteomes" id="UP000184357">
    <property type="component" value="Unassembled WGS sequence"/>
</dbReference>
<dbReference type="STRING" id="43928.SAMN05443636_1059"/>
<protein>
    <submittedName>
        <fullName evidence="2">Uncharacterized protein</fullName>
    </submittedName>
</protein>
<gene>
    <name evidence="2" type="ORF">SAMN05443636_1059</name>
</gene>
<sequence length="125" mass="12620">MPGVTLEVVLGWVILAQVGYILGEYTSVFNRLWGTMRLAGGGMKRAKGKPAREGVLALGSFGAGLWAGGFVWAWVGSLLGGIALGLGGGALLGLSLQQAAVVALVFVVAALAASSAAADDMEDDD</sequence>